<dbReference type="InterPro" id="IPR030445">
    <property type="entry name" value="H3-K79_meTrfase"/>
</dbReference>
<evidence type="ECO:0000256" key="4">
    <source>
        <dbReference type="ARBA" id="ARBA00029821"/>
    </source>
</evidence>
<protein>
    <recommendedName>
        <fullName evidence="2">Histone-lysine N-methyltransferase, H3 lysine-79 specific</fullName>
        <ecNumber evidence="1">2.1.1.360</ecNumber>
    </recommendedName>
    <alternativeName>
        <fullName evidence="4">Histone H3-K79 methyltransferase</fullName>
    </alternativeName>
</protein>
<name>A0A812UV67_SYMPI</name>
<dbReference type="EMBL" id="CAJNIZ010040224">
    <property type="protein sequence ID" value="CAE7600631.1"/>
    <property type="molecule type" value="Genomic_DNA"/>
</dbReference>
<dbReference type="Proteomes" id="UP000649617">
    <property type="component" value="Unassembled WGS sequence"/>
</dbReference>
<evidence type="ECO:0000256" key="2">
    <source>
        <dbReference type="ARBA" id="ARBA00020987"/>
    </source>
</evidence>
<comment type="caution">
    <text evidence="8">The sequence shown here is derived from an EMBL/GenBank/DDBJ whole genome shotgun (WGS) entry which is preliminary data.</text>
</comment>
<gene>
    <name evidence="8" type="primary">ANK1</name>
    <name evidence="8" type="ORF">SPIL2461_LOCUS15950</name>
</gene>
<dbReference type="InterPro" id="IPR029063">
    <property type="entry name" value="SAM-dependent_MTases_sf"/>
</dbReference>
<evidence type="ECO:0000259" key="7">
    <source>
        <dbReference type="Pfam" id="PF08123"/>
    </source>
</evidence>
<accession>A0A812UV67</accession>
<dbReference type="PANTHER" id="PTHR21451:SF19">
    <property type="entry name" value="ACTIVATED IN BLOCKED UNFOLDED PROTEIN RESPONSE"/>
    <property type="match status" value="1"/>
</dbReference>
<dbReference type="Pfam" id="PF08123">
    <property type="entry name" value="DOT1"/>
    <property type="match status" value="1"/>
</dbReference>
<evidence type="ECO:0000256" key="5">
    <source>
        <dbReference type="ARBA" id="ARBA00047770"/>
    </source>
</evidence>
<keyword evidence="9" id="KW-1185">Reference proteome</keyword>
<evidence type="ECO:0000256" key="1">
    <source>
        <dbReference type="ARBA" id="ARBA00012190"/>
    </source>
</evidence>
<comment type="catalytic activity">
    <reaction evidence="5">
        <text>L-lysyl(79)-[histone H3] + 3 S-adenosyl-L-methionine = N(6),N(6),N(6)-trimethyl-L-lysyl(79)-[histone H3] + 3 S-adenosyl-L-homocysteine + 3 H(+)</text>
        <dbReference type="Rhea" id="RHEA:60328"/>
        <dbReference type="Rhea" id="RHEA-COMP:15549"/>
        <dbReference type="Rhea" id="RHEA-COMP:15552"/>
        <dbReference type="ChEBI" id="CHEBI:15378"/>
        <dbReference type="ChEBI" id="CHEBI:29969"/>
        <dbReference type="ChEBI" id="CHEBI:57856"/>
        <dbReference type="ChEBI" id="CHEBI:59789"/>
        <dbReference type="ChEBI" id="CHEBI:61961"/>
        <dbReference type="EC" id="2.1.1.360"/>
    </reaction>
</comment>
<evidence type="ECO:0000256" key="3">
    <source>
        <dbReference type="ARBA" id="ARBA00022853"/>
    </source>
</evidence>
<dbReference type="GO" id="GO:0051726">
    <property type="term" value="P:regulation of cell cycle"/>
    <property type="evidence" value="ECO:0007669"/>
    <property type="project" value="InterPro"/>
</dbReference>
<feature type="region of interest" description="Disordered" evidence="6">
    <location>
        <begin position="1"/>
        <end position="21"/>
    </location>
</feature>
<dbReference type="OrthoDB" id="433774at2759"/>
<reference evidence="8" key="1">
    <citation type="submission" date="2021-02" db="EMBL/GenBank/DDBJ databases">
        <authorList>
            <person name="Dougan E. K."/>
            <person name="Rhodes N."/>
            <person name="Thang M."/>
            <person name="Chan C."/>
        </authorList>
    </citation>
    <scope>NUCLEOTIDE SEQUENCE</scope>
</reference>
<dbReference type="Gene3D" id="3.40.50.150">
    <property type="entry name" value="Vaccinia Virus protein VP39"/>
    <property type="match status" value="1"/>
</dbReference>
<evidence type="ECO:0000256" key="6">
    <source>
        <dbReference type="SAM" id="MobiDB-lite"/>
    </source>
</evidence>
<dbReference type="AlphaFoldDB" id="A0A812UV67"/>
<dbReference type="PANTHER" id="PTHR21451">
    <property type="entry name" value="HISTONE H3 METHYLTRANSFERASE"/>
    <property type="match status" value="1"/>
</dbReference>
<keyword evidence="3" id="KW-0156">Chromatin regulator</keyword>
<evidence type="ECO:0000313" key="8">
    <source>
        <dbReference type="EMBL" id="CAE7600631.1"/>
    </source>
</evidence>
<evidence type="ECO:0000313" key="9">
    <source>
        <dbReference type="Proteomes" id="UP000649617"/>
    </source>
</evidence>
<dbReference type="GO" id="GO:0140956">
    <property type="term" value="F:histone H3K79 trimethyltransferase activity"/>
    <property type="evidence" value="ECO:0007669"/>
    <property type="project" value="UniProtKB-EC"/>
</dbReference>
<sequence>MQSVEDIDGQRLSDEGSQGFSGRNLELTYAEVEFAPFCQLLNRVAQPQPGETFLDLGSGSGRAVLAAALAFPGLRCCRGYELLGPLHAAAERSAARVAELAGGQLAPVDLRMQSFLGPDAAWEE</sequence>
<organism evidence="8 9">
    <name type="scientific">Symbiodinium pilosum</name>
    <name type="common">Dinoflagellate</name>
    <dbReference type="NCBI Taxonomy" id="2952"/>
    <lineage>
        <taxon>Eukaryota</taxon>
        <taxon>Sar</taxon>
        <taxon>Alveolata</taxon>
        <taxon>Dinophyceae</taxon>
        <taxon>Suessiales</taxon>
        <taxon>Symbiodiniaceae</taxon>
        <taxon>Symbiodinium</taxon>
    </lineage>
</organism>
<feature type="non-terminal residue" evidence="8">
    <location>
        <position position="124"/>
    </location>
</feature>
<feature type="domain" description="DOT1" evidence="7">
    <location>
        <begin position="28"/>
        <end position="119"/>
    </location>
</feature>
<proteinExistence type="predicted"/>
<dbReference type="SUPFAM" id="SSF53335">
    <property type="entry name" value="S-adenosyl-L-methionine-dependent methyltransferases"/>
    <property type="match status" value="1"/>
</dbReference>
<dbReference type="EC" id="2.1.1.360" evidence="1"/>
<dbReference type="InterPro" id="IPR025789">
    <property type="entry name" value="DOT1_dom"/>
</dbReference>